<dbReference type="AlphaFoldDB" id="A0A916W6M9"/>
<dbReference type="Proteomes" id="UP000636264">
    <property type="component" value="Unassembled WGS sequence"/>
</dbReference>
<sequence length="71" mass="7638">MIASGLNDIGVYDANDMASIRGAVEAVCAELGITKDDQMSRERIASNIMRSWEVGHRTPLGLVKAGLDSFL</sequence>
<gene>
    <name evidence="1" type="ORF">GCM10011385_25470</name>
</gene>
<dbReference type="EMBL" id="BMIF01000007">
    <property type="protein sequence ID" value="GGA70512.1"/>
    <property type="molecule type" value="Genomic_DNA"/>
</dbReference>
<proteinExistence type="predicted"/>
<reference evidence="1" key="1">
    <citation type="journal article" date="2014" name="Int. J. Syst. Evol. Microbiol.">
        <title>Complete genome sequence of Corynebacterium casei LMG S-19264T (=DSM 44701T), isolated from a smear-ripened cheese.</title>
        <authorList>
            <consortium name="US DOE Joint Genome Institute (JGI-PGF)"/>
            <person name="Walter F."/>
            <person name="Albersmeier A."/>
            <person name="Kalinowski J."/>
            <person name="Ruckert C."/>
        </authorList>
    </citation>
    <scope>NUCLEOTIDE SEQUENCE</scope>
    <source>
        <strain evidence="1">CGMCC 1.15320</strain>
    </source>
</reference>
<name>A0A916W6M9_9HYPH</name>
<accession>A0A916W6M9</accession>
<keyword evidence="2" id="KW-1185">Reference proteome</keyword>
<protein>
    <submittedName>
        <fullName evidence="1">Uncharacterized protein</fullName>
    </submittedName>
</protein>
<evidence type="ECO:0000313" key="2">
    <source>
        <dbReference type="Proteomes" id="UP000636264"/>
    </source>
</evidence>
<organism evidence="1 2">
    <name type="scientific">Nitratireductor aestuarii</name>
    <dbReference type="NCBI Taxonomy" id="1735103"/>
    <lineage>
        <taxon>Bacteria</taxon>
        <taxon>Pseudomonadati</taxon>
        <taxon>Pseudomonadota</taxon>
        <taxon>Alphaproteobacteria</taxon>
        <taxon>Hyphomicrobiales</taxon>
        <taxon>Phyllobacteriaceae</taxon>
        <taxon>Nitratireductor</taxon>
    </lineage>
</organism>
<dbReference type="RefSeq" id="WP_188721553.1">
    <property type="nucleotide sequence ID" value="NZ_BMIF01000007.1"/>
</dbReference>
<comment type="caution">
    <text evidence="1">The sequence shown here is derived from an EMBL/GenBank/DDBJ whole genome shotgun (WGS) entry which is preliminary data.</text>
</comment>
<evidence type="ECO:0000313" key="1">
    <source>
        <dbReference type="EMBL" id="GGA70512.1"/>
    </source>
</evidence>
<reference evidence="1" key="2">
    <citation type="submission" date="2020-09" db="EMBL/GenBank/DDBJ databases">
        <authorList>
            <person name="Sun Q."/>
            <person name="Zhou Y."/>
        </authorList>
    </citation>
    <scope>NUCLEOTIDE SEQUENCE</scope>
    <source>
        <strain evidence="1">CGMCC 1.15320</strain>
    </source>
</reference>